<proteinExistence type="predicted"/>
<dbReference type="EMBL" id="JBHTOA010000032">
    <property type="protein sequence ID" value="MFD1399461.1"/>
    <property type="molecule type" value="Genomic_DNA"/>
</dbReference>
<dbReference type="InterPro" id="IPR029044">
    <property type="entry name" value="Nucleotide-diphossugar_trans"/>
</dbReference>
<dbReference type="GO" id="GO:0016757">
    <property type="term" value="F:glycosyltransferase activity"/>
    <property type="evidence" value="ECO:0007669"/>
    <property type="project" value="UniProtKB-KW"/>
</dbReference>
<keyword evidence="2" id="KW-0808">Transferase</keyword>
<keyword evidence="3" id="KW-1185">Reference proteome</keyword>
<dbReference type="EC" id="2.4.-.-" evidence="2"/>
<organism evidence="2 3">
    <name type="scientific">Lacticaseibacillus suilingensis</name>
    <dbReference type="NCBI Taxonomy" id="2799577"/>
    <lineage>
        <taxon>Bacteria</taxon>
        <taxon>Bacillati</taxon>
        <taxon>Bacillota</taxon>
        <taxon>Bacilli</taxon>
        <taxon>Lactobacillales</taxon>
        <taxon>Lactobacillaceae</taxon>
        <taxon>Lacticaseibacillus</taxon>
    </lineage>
</organism>
<dbReference type="SUPFAM" id="SSF53448">
    <property type="entry name" value="Nucleotide-diphospho-sugar transferases"/>
    <property type="match status" value="1"/>
</dbReference>
<evidence type="ECO:0000313" key="3">
    <source>
        <dbReference type="Proteomes" id="UP001597199"/>
    </source>
</evidence>
<protein>
    <submittedName>
        <fullName evidence="2">Glycosyltransferase</fullName>
        <ecNumber evidence="2">2.4.-.-</ecNumber>
    </submittedName>
</protein>
<comment type="caution">
    <text evidence="2">The sequence shown here is derived from an EMBL/GenBank/DDBJ whole genome shotgun (WGS) entry which is preliminary data.</text>
</comment>
<dbReference type="Pfam" id="PF00535">
    <property type="entry name" value="Glycos_transf_2"/>
    <property type="match status" value="1"/>
</dbReference>
<dbReference type="InterPro" id="IPR001173">
    <property type="entry name" value="Glyco_trans_2-like"/>
</dbReference>
<accession>A0ABW4BHC6</accession>
<reference evidence="3" key="1">
    <citation type="journal article" date="2019" name="Int. J. Syst. Evol. Microbiol.">
        <title>The Global Catalogue of Microorganisms (GCM) 10K type strain sequencing project: providing services to taxonomists for standard genome sequencing and annotation.</title>
        <authorList>
            <consortium name="The Broad Institute Genomics Platform"/>
            <consortium name="The Broad Institute Genome Sequencing Center for Infectious Disease"/>
            <person name="Wu L."/>
            <person name="Ma J."/>
        </authorList>
    </citation>
    <scope>NUCLEOTIDE SEQUENCE [LARGE SCALE GENOMIC DNA]</scope>
    <source>
        <strain evidence="3">CCM 9110</strain>
    </source>
</reference>
<dbReference type="RefSeq" id="WP_204119164.1">
    <property type="nucleotide sequence ID" value="NZ_BOLV01000012.1"/>
</dbReference>
<evidence type="ECO:0000313" key="2">
    <source>
        <dbReference type="EMBL" id="MFD1399461.1"/>
    </source>
</evidence>
<keyword evidence="2" id="KW-0328">Glycosyltransferase</keyword>
<dbReference type="Proteomes" id="UP001597199">
    <property type="component" value="Unassembled WGS sequence"/>
</dbReference>
<gene>
    <name evidence="2" type="ORF">ACFQ41_09065</name>
</gene>
<dbReference type="CDD" id="cd00761">
    <property type="entry name" value="Glyco_tranf_GTA_type"/>
    <property type="match status" value="1"/>
</dbReference>
<feature type="domain" description="Glycosyltransferase 2-like" evidence="1">
    <location>
        <begin position="23"/>
        <end position="148"/>
    </location>
</feature>
<name>A0ABW4BHC6_9LACO</name>
<dbReference type="Gene3D" id="3.90.550.10">
    <property type="entry name" value="Spore Coat Polysaccharide Biosynthesis Protein SpsA, Chain A"/>
    <property type="match status" value="1"/>
</dbReference>
<evidence type="ECO:0000259" key="1">
    <source>
        <dbReference type="Pfam" id="PF00535"/>
    </source>
</evidence>
<sequence length="319" mass="36054">MNKRVSLIIAMESASVHDLAVPLSSINNQLGVDFREIEVLLIDNGRYQLEDLEPLRVFNHLTFRYIKPAKIWSWANAFQQGVMLATGKYVAFLGPNFQFNAVDVLQQVLQTITAHPEAQLISGLLMRQEMNDDRSYAYKVESANHLLSGRFINRNLLMQSQIKFEDFGVYTEQYVGQQIEAIAQAPRKLESVVAVQFMGRALPETVLPPQPETLQLEWVRMMTRFLTRLRSLAPDQYVPTLAKTIVRFYSQAGGDAAMTAQMAELTAVHAEKWPQIMAFVDDLRVSDLNPAAPWNAAPSRFNAYLQRISPLTAHVSVNA</sequence>